<gene>
    <name evidence="3" type="ORF">pBS72_0970</name>
</gene>
<reference evidence="3" key="1">
    <citation type="journal article" date="2002" name="Mikrobiologiia">
        <title>Soil strain of Bacillus subtilis harboring a large plasmid that mediates high-frequency conjugal mobilization.</title>
        <authorList>
            <person name="Lotareva O.V."/>
            <person name="Poluektova E.U."/>
            <person name="Titok M.A."/>
            <person name="Prozorov A.A."/>
        </authorList>
    </citation>
    <scope>NUCLEOTIDE SEQUENCE</scope>
    <source>
        <strain evidence="3">72</strain>
        <plasmid evidence="3">pBS72</plasmid>
    </source>
</reference>
<dbReference type="Gene3D" id="3.40.630.40">
    <property type="entry name" value="Zn-dependent exopeptidases"/>
    <property type="match status" value="1"/>
</dbReference>
<evidence type="ECO:0000256" key="1">
    <source>
        <dbReference type="ARBA" id="ARBA00022801"/>
    </source>
</evidence>
<dbReference type="GO" id="GO:0008745">
    <property type="term" value="F:N-acetylmuramoyl-L-alanine amidase activity"/>
    <property type="evidence" value="ECO:0007669"/>
    <property type="project" value="InterPro"/>
</dbReference>
<dbReference type="GO" id="GO:0009253">
    <property type="term" value="P:peptidoglycan catabolic process"/>
    <property type="evidence" value="ECO:0007669"/>
    <property type="project" value="InterPro"/>
</dbReference>
<dbReference type="InterPro" id="IPR002508">
    <property type="entry name" value="MurNAc-LAA_cat"/>
</dbReference>
<dbReference type="CDD" id="cd02696">
    <property type="entry name" value="MurNAc-LAA"/>
    <property type="match status" value="1"/>
</dbReference>
<protein>
    <submittedName>
        <fullName evidence="3">N-acetylmuramoyl-L-alanine amidase (Peptidoglycan amidase)</fullName>
    </submittedName>
</protein>
<dbReference type="EMBL" id="KX711616">
    <property type="protein sequence ID" value="APB62366.1"/>
    <property type="molecule type" value="Genomic_DNA"/>
</dbReference>
<dbReference type="PANTHER" id="PTHR30404">
    <property type="entry name" value="N-ACETYLMURAMOYL-L-ALANINE AMIDASE"/>
    <property type="match status" value="1"/>
</dbReference>
<dbReference type="Pfam" id="PF01520">
    <property type="entry name" value="Amidase_3"/>
    <property type="match status" value="1"/>
</dbReference>
<feature type="domain" description="MurNAc-LAA" evidence="2">
    <location>
        <begin position="63"/>
        <end position="172"/>
    </location>
</feature>
<sequence>MPVIVLDAGHGGKDIGAEGNDLIEKKLTLQFVLKVEKYLNTKGNMSIHLTRRKDVFVPLENRSQIANRLNSNLFVSFHHNAGGGTGFESYIYPGLKNTTTGEIQKQMHKDIMTFLKVRDRGRKEEDFAVLRQTKMPAILLENLFLDSVMDAELLKKAIFVDELSQTIADSIAKIAVNL</sequence>
<organism evidence="3">
    <name type="scientific">Bacillus subtilis</name>
    <dbReference type="NCBI Taxonomy" id="1423"/>
    <lineage>
        <taxon>Bacteria</taxon>
        <taxon>Bacillati</taxon>
        <taxon>Bacillota</taxon>
        <taxon>Bacilli</taxon>
        <taxon>Bacillales</taxon>
        <taxon>Bacillaceae</taxon>
        <taxon>Bacillus</taxon>
    </lineage>
</organism>
<dbReference type="RefSeq" id="WP_172688881.1">
    <property type="nucleotide sequence ID" value="NZ_JARTBI010000013.1"/>
</dbReference>
<dbReference type="SMART" id="SM00646">
    <property type="entry name" value="Ami_3"/>
    <property type="match status" value="1"/>
</dbReference>
<evidence type="ECO:0000313" key="3">
    <source>
        <dbReference type="EMBL" id="APB62366.1"/>
    </source>
</evidence>
<keyword evidence="1" id="KW-0378">Hydrolase</keyword>
<proteinExistence type="predicted"/>
<geneLocation type="plasmid" evidence="3">
    <name>pBS72</name>
</geneLocation>
<dbReference type="AlphaFoldDB" id="A0A1J0AKV9"/>
<keyword evidence="3" id="KW-0614">Plasmid</keyword>
<reference evidence="3" key="3">
    <citation type="journal article" date="2004" name="Mol. Biol. (Mosk.)">
        <title>The replication system of plasmids from Bacillus subtilis environmental isolates.</title>
        <authorList>
            <person name="Lagodich A.V."/>
            <person name="Shtaniuk Iu.V."/>
            <person name="Prozorov A.A."/>
            <person name="Titok M.A."/>
        </authorList>
    </citation>
    <scope>NUCLEOTIDE SEQUENCE</scope>
    <source>
        <strain evidence="3">72</strain>
        <plasmid evidence="3">pBS72</plasmid>
    </source>
</reference>
<dbReference type="InterPro" id="IPR050695">
    <property type="entry name" value="N-acetylmuramoyl_amidase_3"/>
</dbReference>
<dbReference type="PANTHER" id="PTHR30404:SF0">
    <property type="entry name" value="N-ACETYLMURAMOYL-L-ALANINE AMIDASE AMIC"/>
    <property type="match status" value="1"/>
</dbReference>
<name>A0A1J0AKV9_BACIU</name>
<dbReference type="GO" id="GO:0030288">
    <property type="term" value="C:outer membrane-bounded periplasmic space"/>
    <property type="evidence" value="ECO:0007669"/>
    <property type="project" value="TreeGrafter"/>
</dbReference>
<reference evidence="3" key="5">
    <citation type="submission" date="2016-08" db="EMBL/GenBank/DDBJ databases">
        <authorList>
            <person name="Satsunkevich N.E."/>
            <person name="Valentovich L.N."/>
            <person name="Kolomiets E.I."/>
            <person name="Titok M.A."/>
        </authorList>
    </citation>
    <scope>NUCLEOTIDE SEQUENCE</scope>
    <source>
        <strain evidence="3">72</strain>
        <plasmid evidence="3">pBS72</plasmid>
    </source>
</reference>
<reference evidence="3" key="2">
    <citation type="journal article" date="2003" name="Plasmid">
        <title>Bacillus subtilis soil isolates: plasmid replicon analysis and construction of a new theta-replicating vector.</title>
        <authorList>
            <person name="Titok M.A."/>
            <person name="Chapuis J."/>
            <person name="Selezneva Y.V."/>
            <person name="Lagodich A.V."/>
            <person name="Prokulevich V.A."/>
            <person name="Ehrlich S.D."/>
            <person name="Janniere L."/>
        </authorList>
    </citation>
    <scope>NUCLEOTIDE SEQUENCE</scope>
    <source>
        <strain evidence="3">72</strain>
        <plasmid evidence="3">pBS72</plasmid>
    </source>
</reference>
<evidence type="ECO:0000259" key="2">
    <source>
        <dbReference type="SMART" id="SM00646"/>
    </source>
</evidence>
<accession>A0A1J0AKV9</accession>
<dbReference type="SUPFAM" id="SSF53187">
    <property type="entry name" value="Zn-dependent exopeptidases"/>
    <property type="match status" value="1"/>
</dbReference>
<reference evidence="3" key="4">
    <citation type="journal article" date="2006" name="Microbiology">
        <title>The replicative polymerases PolC and DnaE are required for theta replication of the Bacillus subtilis plasmid pBS72.</title>
        <authorList>
            <person name="Titok M."/>
            <person name="Suski C."/>
            <person name="Dalmais B."/>
            <person name="Ehrlich S.D."/>
            <person name="Janniere L."/>
        </authorList>
    </citation>
    <scope>NUCLEOTIDE SEQUENCE</scope>
    <source>
        <strain evidence="3">72</strain>
        <plasmid evidence="3">pBS72</plasmid>
    </source>
</reference>